<dbReference type="InterPro" id="IPR045324">
    <property type="entry name" value="Small_multidrug_res"/>
</dbReference>
<sequence length="106" mass="11872">MNWIYLLLAGIFEIGWTIGLKQMDNHKNLLWTSIFYISIITSFYFLQVALKTIPIGTAYTIYTSIGAIGTVIIGMIFFKEPATLIRIGFILLIISGVIGLKLTSTH</sequence>
<dbReference type="Gene3D" id="1.10.3730.20">
    <property type="match status" value="1"/>
</dbReference>
<evidence type="ECO:0000256" key="7">
    <source>
        <dbReference type="ARBA" id="ARBA00038151"/>
    </source>
</evidence>
<dbReference type="FunFam" id="1.10.3730.20:FF:000001">
    <property type="entry name" value="Quaternary ammonium compound resistance transporter SugE"/>
    <property type="match status" value="1"/>
</dbReference>
<feature type="transmembrane region" description="Helical" evidence="10">
    <location>
        <begin position="29"/>
        <end position="46"/>
    </location>
</feature>
<comment type="subcellular location">
    <subcellularLocation>
        <location evidence="1 9">Cell membrane</location>
        <topology evidence="1 9">Multi-pass membrane protein</topology>
    </subcellularLocation>
</comment>
<dbReference type="InterPro" id="IPR037185">
    <property type="entry name" value="EmrE-like"/>
</dbReference>
<keyword evidence="3" id="KW-1003">Cell membrane</keyword>
<evidence type="ECO:0000256" key="9">
    <source>
        <dbReference type="RuleBase" id="RU003942"/>
    </source>
</evidence>
<dbReference type="EMBL" id="SDHY01000004">
    <property type="protein sequence ID" value="RXK48853.1"/>
    <property type="molecule type" value="Genomic_DNA"/>
</dbReference>
<reference evidence="11 12" key="1">
    <citation type="submission" date="2019-01" db="EMBL/GenBank/DDBJ databases">
        <title>Cytophagaceae bacterium strain CAR-16.</title>
        <authorList>
            <person name="Chen W.-M."/>
        </authorList>
    </citation>
    <scope>NUCLEOTIDE SEQUENCE [LARGE SCALE GENOMIC DNA]</scope>
    <source>
        <strain evidence="11 12">CAR-16</strain>
    </source>
</reference>
<keyword evidence="6 10" id="KW-0472">Membrane</keyword>
<feature type="transmembrane region" description="Helical" evidence="10">
    <location>
        <begin position="58"/>
        <end position="78"/>
    </location>
</feature>
<evidence type="ECO:0000256" key="5">
    <source>
        <dbReference type="ARBA" id="ARBA00022989"/>
    </source>
</evidence>
<dbReference type="PANTHER" id="PTHR30561">
    <property type="entry name" value="SMR FAMILY PROTON-DEPENDENT DRUG EFFLUX TRANSPORTER SUGE"/>
    <property type="match status" value="1"/>
</dbReference>
<organism evidence="11 12">
    <name type="scientific">Aquirufa rosea</name>
    <dbReference type="NCBI Taxonomy" id="2509241"/>
    <lineage>
        <taxon>Bacteria</taxon>
        <taxon>Pseudomonadati</taxon>
        <taxon>Bacteroidota</taxon>
        <taxon>Cytophagia</taxon>
        <taxon>Cytophagales</taxon>
        <taxon>Flectobacillaceae</taxon>
        <taxon>Aquirufa</taxon>
    </lineage>
</organism>
<evidence type="ECO:0000256" key="6">
    <source>
        <dbReference type="ARBA" id="ARBA00023136"/>
    </source>
</evidence>
<feature type="transmembrane region" description="Helical" evidence="10">
    <location>
        <begin position="84"/>
        <end position="103"/>
    </location>
</feature>
<evidence type="ECO:0000313" key="11">
    <source>
        <dbReference type="EMBL" id="RXK48853.1"/>
    </source>
</evidence>
<dbReference type="RefSeq" id="WP_129027177.1">
    <property type="nucleotide sequence ID" value="NZ_SDHY01000004.1"/>
</dbReference>
<keyword evidence="2" id="KW-0813">Transport</keyword>
<evidence type="ECO:0000256" key="8">
    <source>
        <dbReference type="ARBA" id="ARBA00039168"/>
    </source>
</evidence>
<name>A0A4Q1BZB0_9BACT</name>
<evidence type="ECO:0000313" key="12">
    <source>
        <dbReference type="Proteomes" id="UP000289455"/>
    </source>
</evidence>
<dbReference type="GO" id="GO:1990961">
    <property type="term" value="P:xenobiotic detoxification by transmembrane export across the plasma membrane"/>
    <property type="evidence" value="ECO:0007669"/>
    <property type="project" value="UniProtKB-ARBA"/>
</dbReference>
<accession>A0A4Q1BZB0</accession>
<comment type="caution">
    <text evidence="11">The sequence shown here is derived from an EMBL/GenBank/DDBJ whole genome shotgun (WGS) entry which is preliminary data.</text>
</comment>
<dbReference type="Pfam" id="PF00893">
    <property type="entry name" value="Multi_Drug_Res"/>
    <property type="match status" value="1"/>
</dbReference>
<evidence type="ECO:0000256" key="2">
    <source>
        <dbReference type="ARBA" id="ARBA00022448"/>
    </source>
</evidence>
<comment type="similarity">
    <text evidence="7">Belongs to the drug/metabolite transporter (DMT) superfamily. Small multidrug resistance (SMR) (TC 2.A.7.1) family. Gdx/SugE subfamily.</text>
</comment>
<gene>
    <name evidence="11" type="ORF">ESB04_07825</name>
</gene>
<proteinExistence type="inferred from homology"/>
<dbReference type="GO" id="GO:0022857">
    <property type="term" value="F:transmembrane transporter activity"/>
    <property type="evidence" value="ECO:0007669"/>
    <property type="project" value="InterPro"/>
</dbReference>
<keyword evidence="12" id="KW-1185">Reference proteome</keyword>
<keyword evidence="5 10" id="KW-1133">Transmembrane helix</keyword>
<dbReference type="GO" id="GO:0005886">
    <property type="term" value="C:plasma membrane"/>
    <property type="evidence" value="ECO:0007669"/>
    <property type="project" value="UniProtKB-SubCell"/>
</dbReference>
<dbReference type="InterPro" id="IPR000390">
    <property type="entry name" value="Small_drug/metabolite_transptr"/>
</dbReference>
<keyword evidence="4 9" id="KW-0812">Transmembrane</keyword>
<evidence type="ECO:0000256" key="10">
    <source>
        <dbReference type="SAM" id="Phobius"/>
    </source>
</evidence>
<dbReference type="OrthoDB" id="21828at2"/>
<dbReference type="AlphaFoldDB" id="A0A4Q1BZB0"/>
<evidence type="ECO:0000256" key="1">
    <source>
        <dbReference type="ARBA" id="ARBA00004651"/>
    </source>
</evidence>
<evidence type="ECO:0000256" key="3">
    <source>
        <dbReference type="ARBA" id="ARBA00022475"/>
    </source>
</evidence>
<dbReference type="Proteomes" id="UP000289455">
    <property type="component" value="Unassembled WGS sequence"/>
</dbReference>
<dbReference type="SUPFAM" id="SSF103481">
    <property type="entry name" value="Multidrug resistance efflux transporter EmrE"/>
    <property type="match status" value="1"/>
</dbReference>
<dbReference type="PANTHER" id="PTHR30561:SF0">
    <property type="entry name" value="GUANIDINIUM EXPORTER"/>
    <property type="match status" value="1"/>
</dbReference>
<evidence type="ECO:0000256" key="4">
    <source>
        <dbReference type="ARBA" id="ARBA00022692"/>
    </source>
</evidence>
<protein>
    <recommendedName>
        <fullName evidence="8">Guanidinium exporter</fullName>
    </recommendedName>
</protein>